<evidence type="ECO:0000313" key="1">
    <source>
        <dbReference type="EMBL" id="OUJ75303.1"/>
    </source>
</evidence>
<dbReference type="Pfam" id="PF10025">
    <property type="entry name" value="DUF2267"/>
    <property type="match status" value="1"/>
</dbReference>
<dbReference type="Proteomes" id="UP000194873">
    <property type="component" value="Unassembled WGS sequence"/>
</dbReference>
<comment type="caution">
    <text evidence="1">The sequence shown here is derived from an EMBL/GenBank/DDBJ whole genome shotgun (WGS) entry which is preliminary data.</text>
</comment>
<evidence type="ECO:0008006" key="3">
    <source>
        <dbReference type="Google" id="ProtNLM"/>
    </source>
</evidence>
<accession>A0A243WIB5</accession>
<proteinExistence type="predicted"/>
<keyword evidence="2" id="KW-1185">Reference proteome</keyword>
<dbReference type="AlphaFoldDB" id="A0A243WIB5"/>
<evidence type="ECO:0000313" key="2">
    <source>
        <dbReference type="Proteomes" id="UP000194873"/>
    </source>
</evidence>
<dbReference type="EMBL" id="MTSE01000002">
    <property type="protein sequence ID" value="OUJ75303.1"/>
    <property type="molecule type" value="Genomic_DNA"/>
</dbReference>
<organism evidence="1 2">
    <name type="scientific">Hymenobacter crusticola</name>
    <dbReference type="NCBI Taxonomy" id="1770526"/>
    <lineage>
        <taxon>Bacteria</taxon>
        <taxon>Pseudomonadati</taxon>
        <taxon>Bacteroidota</taxon>
        <taxon>Cytophagia</taxon>
        <taxon>Cytophagales</taxon>
        <taxon>Hymenobacteraceae</taxon>
        <taxon>Hymenobacter</taxon>
    </lineage>
</organism>
<dbReference type="OrthoDB" id="1437314at2"/>
<sequence>MSLNFDDYQRDANNWLKTVARHLVMEREPAGRIFRAVLHALRDRIPAEEAVHLGSQLPIIWKGIYFDGFKIRPVPINIRTRQEWLDFIRTYDNRANVVDFPSDDEAQKSFSAVMHALQELLTEGQYNQLHHMLHDSIKELIEPQGV</sequence>
<gene>
    <name evidence="1" type="ORF">BXP70_04615</name>
</gene>
<dbReference type="InterPro" id="IPR018727">
    <property type="entry name" value="DUF2267"/>
</dbReference>
<reference evidence="1 2" key="1">
    <citation type="submission" date="2017-01" db="EMBL/GenBank/DDBJ databases">
        <title>A new Hymenobacter.</title>
        <authorList>
            <person name="Liang Y."/>
            <person name="Feng F."/>
        </authorList>
    </citation>
    <scope>NUCLEOTIDE SEQUENCE [LARGE SCALE GENOMIC DNA]</scope>
    <source>
        <strain evidence="1">MIMBbqt21</strain>
    </source>
</reference>
<dbReference type="RefSeq" id="WP_086592849.1">
    <property type="nucleotide sequence ID" value="NZ_MTSE01000002.1"/>
</dbReference>
<dbReference type="Gene3D" id="1.10.490.110">
    <property type="entry name" value="Uncharacterized conserved protein DUF2267"/>
    <property type="match status" value="1"/>
</dbReference>
<protein>
    <recommendedName>
        <fullName evidence="3">DUF2267 domain-containing protein</fullName>
    </recommendedName>
</protein>
<dbReference type="InterPro" id="IPR038282">
    <property type="entry name" value="DUF2267_sf"/>
</dbReference>
<name>A0A243WIB5_9BACT</name>